<dbReference type="PROSITE" id="PS00893">
    <property type="entry name" value="NUDIX_BOX"/>
    <property type="match status" value="1"/>
</dbReference>
<dbReference type="Pfam" id="PF05605">
    <property type="entry name" value="zf-Di19"/>
    <property type="match status" value="1"/>
</dbReference>
<dbReference type="PANTHER" id="PTHR21340">
    <property type="entry name" value="DIADENOSINE 5,5-P1,P4-TETRAPHOSPHATE PYROPHOSPHOHYDROLASE MUTT"/>
    <property type="match status" value="1"/>
</dbReference>
<dbReference type="AlphaFoldDB" id="A0A835VPI7"/>
<dbReference type="InterPro" id="IPR008598">
    <property type="entry name" value="Di19_Zn-bd"/>
</dbReference>
<dbReference type="GO" id="GO:0006754">
    <property type="term" value="P:ATP biosynthetic process"/>
    <property type="evidence" value="ECO:0007669"/>
    <property type="project" value="TreeGrafter"/>
</dbReference>
<evidence type="ECO:0000313" key="4">
    <source>
        <dbReference type="Proteomes" id="UP000650467"/>
    </source>
</evidence>
<name>A0A835VPI7_CHLIN</name>
<sequence length="400" mass="42208">MSIPYEHGVVVFARGEEVGASGGALSLPGLELFSQQLPADVAQLRGWVTGAPGRLLTAIVAGAWDFSLLVELRRLAPAVYVILWHADAVEDAHNRIRAFQSGARMVSHDHEHLREALALITSIRGAAAAAADAAAAGEAAAAAEAGLAAPGTVAQLSYACPWCGLSGLTGPELWLHQPLYHIYELDKTKVDCPMCRHHTSRLTRHINLRHNPAGPGADERTGVYALAVVRRPGDGKFLLVQERYGEGYWVPGGGVDPGESLVGGVVREAWEEAGARIKVTGILTLESSHRGSWRRIIFVAEPLPQPLPTAAAAAPSPSSASAAAAGGSAPDAALRRCKTLPDVESAGACWVTAAELEGLPLRCVSEPRTWIPWVADGGKVMALDPAAPELTKLFPDYPLM</sequence>
<dbReference type="Pfam" id="PF00293">
    <property type="entry name" value="NUDIX"/>
    <property type="match status" value="1"/>
</dbReference>
<evidence type="ECO:0000313" key="3">
    <source>
        <dbReference type="EMBL" id="KAG2422965.1"/>
    </source>
</evidence>
<evidence type="ECO:0000259" key="2">
    <source>
        <dbReference type="PROSITE" id="PS51462"/>
    </source>
</evidence>
<dbReference type="GO" id="GO:0004081">
    <property type="term" value="F:bis(5'-nucleosyl)-tetraphosphatase (asymmetrical) activity"/>
    <property type="evidence" value="ECO:0007669"/>
    <property type="project" value="TreeGrafter"/>
</dbReference>
<keyword evidence="1" id="KW-0378">Hydrolase</keyword>
<keyword evidence="4" id="KW-1185">Reference proteome</keyword>
<gene>
    <name evidence="3" type="ORF">HXX76_015636</name>
</gene>
<dbReference type="InterPro" id="IPR000086">
    <property type="entry name" value="NUDIX_hydrolase_dom"/>
</dbReference>
<dbReference type="GO" id="GO:0006167">
    <property type="term" value="P:AMP biosynthetic process"/>
    <property type="evidence" value="ECO:0007669"/>
    <property type="project" value="TreeGrafter"/>
</dbReference>
<evidence type="ECO:0000256" key="1">
    <source>
        <dbReference type="ARBA" id="ARBA00022801"/>
    </source>
</evidence>
<feature type="domain" description="Nudix hydrolase" evidence="2">
    <location>
        <begin position="219"/>
        <end position="376"/>
    </location>
</feature>
<dbReference type="InterPro" id="IPR051325">
    <property type="entry name" value="Nudix_hydrolase_domain"/>
</dbReference>
<dbReference type="CDD" id="cd02883">
    <property type="entry name" value="NUDIX_Hydrolase"/>
    <property type="match status" value="1"/>
</dbReference>
<dbReference type="InterPro" id="IPR020084">
    <property type="entry name" value="NUDIX_hydrolase_CS"/>
</dbReference>
<dbReference type="Gene3D" id="3.90.79.10">
    <property type="entry name" value="Nucleoside Triphosphate Pyrophosphohydrolase"/>
    <property type="match status" value="1"/>
</dbReference>
<organism evidence="3 4">
    <name type="scientific">Chlamydomonas incerta</name>
    <dbReference type="NCBI Taxonomy" id="51695"/>
    <lineage>
        <taxon>Eukaryota</taxon>
        <taxon>Viridiplantae</taxon>
        <taxon>Chlorophyta</taxon>
        <taxon>core chlorophytes</taxon>
        <taxon>Chlorophyceae</taxon>
        <taxon>CS clade</taxon>
        <taxon>Chlamydomonadales</taxon>
        <taxon>Chlamydomonadaceae</taxon>
        <taxon>Chlamydomonas</taxon>
    </lineage>
</organism>
<dbReference type="OrthoDB" id="447842at2759"/>
<comment type="caution">
    <text evidence="3">The sequence shown here is derived from an EMBL/GenBank/DDBJ whole genome shotgun (WGS) entry which is preliminary data.</text>
</comment>
<dbReference type="Proteomes" id="UP000650467">
    <property type="component" value="Unassembled WGS sequence"/>
</dbReference>
<dbReference type="PROSITE" id="PS51462">
    <property type="entry name" value="NUDIX"/>
    <property type="match status" value="1"/>
</dbReference>
<protein>
    <recommendedName>
        <fullName evidence="2">Nudix hydrolase domain-containing protein</fullName>
    </recommendedName>
</protein>
<reference evidence="3" key="1">
    <citation type="journal article" date="2020" name="bioRxiv">
        <title>Comparative genomics of Chlamydomonas.</title>
        <authorList>
            <person name="Craig R.J."/>
            <person name="Hasan A.R."/>
            <person name="Ness R.W."/>
            <person name="Keightley P.D."/>
        </authorList>
    </citation>
    <scope>NUCLEOTIDE SEQUENCE</scope>
    <source>
        <strain evidence="3">SAG 7.73</strain>
    </source>
</reference>
<proteinExistence type="predicted"/>
<dbReference type="SUPFAM" id="SSF55811">
    <property type="entry name" value="Nudix"/>
    <property type="match status" value="1"/>
</dbReference>
<dbReference type="PANTHER" id="PTHR21340:SF0">
    <property type="entry name" value="BIS(5'-NUCLEOSYL)-TETRAPHOSPHATASE [ASYMMETRICAL]"/>
    <property type="match status" value="1"/>
</dbReference>
<dbReference type="EMBL" id="JAEHOC010000089">
    <property type="protein sequence ID" value="KAG2422965.1"/>
    <property type="molecule type" value="Genomic_DNA"/>
</dbReference>
<accession>A0A835VPI7</accession>
<dbReference type="InterPro" id="IPR015797">
    <property type="entry name" value="NUDIX_hydrolase-like_dom_sf"/>
</dbReference>